<evidence type="ECO:0000256" key="3">
    <source>
        <dbReference type="ARBA" id="ARBA00022964"/>
    </source>
</evidence>
<sequence>MGSEGSINLPMIDFSRSELRPGSSTWDSVKSQVAKAAEEYGCFQALFNRIPHEQRKGMNGAMEELLQLPLETKQRNVSEKPFHGYLGSSSAKPSIYEGLCIIEPGIYDNVESFTNVLWPEGNIKISKTLHLFSQPVVELDQTVRRMIVESLNVEKYLDEHMNSTYNLLRVAKYEAPQTTEKKTGLMAHTDKNIISIICQNEVDGLEIQTRDGDWIPVKFSPDSFFIIIGESFQAWTNGRLYSPYHRVMMSGSKTRYSATFFSTPKEGYIIKALEELVDEEHPLLYKPFDYSEYLKRRFADHGKIKTVPALKNYFGV</sequence>
<evidence type="ECO:0000259" key="8">
    <source>
        <dbReference type="PROSITE" id="PS51471"/>
    </source>
</evidence>
<dbReference type="InterPro" id="IPR026992">
    <property type="entry name" value="DIOX_N"/>
</dbReference>
<dbReference type="Gene3D" id="2.60.120.330">
    <property type="entry name" value="B-lactam Antibiotic, Isopenicillin N Synthase, Chain"/>
    <property type="match status" value="1"/>
</dbReference>
<keyword evidence="5 7" id="KW-0408">Iron</keyword>
<dbReference type="FunFam" id="2.60.120.330:FF:000022">
    <property type="entry name" value="Probable 2-oxoglutarate-dependent dioxygenase AOP1.2"/>
    <property type="match status" value="1"/>
</dbReference>
<gene>
    <name evidence="9" type="ORF">MANES_04G136100v8</name>
</gene>
<evidence type="ECO:0000313" key="9">
    <source>
        <dbReference type="EMBL" id="OAY53104.1"/>
    </source>
</evidence>
<dbReference type="Proteomes" id="UP000091857">
    <property type="component" value="Chromosome 4"/>
</dbReference>
<dbReference type="AlphaFoldDB" id="A0A2C9W4F5"/>
<accession>A0A2C9W4F5</accession>
<dbReference type="Pfam" id="PF03171">
    <property type="entry name" value="2OG-FeII_Oxy"/>
    <property type="match status" value="1"/>
</dbReference>
<reference evidence="10" key="1">
    <citation type="journal article" date="2016" name="Nat. Biotechnol.">
        <title>Sequencing wild and cultivated cassava and related species reveals extensive interspecific hybridization and genetic diversity.</title>
        <authorList>
            <person name="Bredeson J.V."/>
            <person name="Lyons J.B."/>
            <person name="Prochnik S.E."/>
            <person name="Wu G.A."/>
            <person name="Ha C.M."/>
            <person name="Edsinger-Gonzales E."/>
            <person name="Grimwood J."/>
            <person name="Schmutz J."/>
            <person name="Rabbi I.Y."/>
            <person name="Egesi C."/>
            <person name="Nauluvula P."/>
            <person name="Lebot V."/>
            <person name="Ndunguru J."/>
            <person name="Mkamilo G."/>
            <person name="Bart R.S."/>
            <person name="Setter T.L."/>
            <person name="Gleadow R.M."/>
            <person name="Kulakow P."/>
            <person name="Ferguson M.E."/>
            <person name="Rounsley S."/>
            <person name="Rokhsar D.S."/>
        </authorList>
    </citation>
    <scope>NUCLEOTIDE SEQUENCE [LARGE SCALE GENOMIC DNA]</scope>
    <source>
        <strain evidence="10">cv. AM560-2</strain>
    </source>
</reference>
<dbReference type="GO" id="GO:0016706">
    <property type="term" value="F:2-oxoglutarate-dependent dioxygenase activity"/>
    <property type="evidence" value="ECO:0000318"/>
    <property type="project" value="GO_Central"/>
</dbReference>
<dbReference type="Pfam" id="PF14226">
    <property type="entry name" value="DIOX_N"/>
    <property type="match status" value="1"/>
</dbReference>
<dbReference type="PANTHER" id="PTHR47990">
    <property type="entry name" value="2-OXOGLUTARATE (2OG) AND FE(II)-DEPENDENT OXYGENASE SUPERFAMILY PROTEIN-RELATED"/>
    <property type="match status" value="1"/>
</dbReference>
<dbReference type="GO" id="GO:0046872">
    <property type="term" value="F:metal ion binding"/>
    <property type="evidence" value="ECO:0007669"/>
    <property type="project" value="UniProtKB-KW"/>
</dbReference>
<comment type="similarity">
    <text evidence="1 7">Belongs to the iron/ascorbate-dependent oxidoreductase family.</text>
</comment>
<dbReference type="OMA" id="MHKFSTQ"/>
<dbReference type="InterPro" id="IPR005123">
    <property type="entry name" value="Oxoglu/Fe-dep_dioxygenase_dom"/>
</dbReference>
<comment type="function">
    <text evidence="6">Probable 2-oxoglutarate-dependent dioxygenase that may be involved in glucosinolates biosynthesis. May play a role in the production of aliphatic glucosinolates.</text>
</comment>
<proteinExistence type="inferred from homology"/>
<evidence type="ECO:0000256" key="4">
    <source>
        <dbReference type="ARBA" id="ARBA00023002"/>
    </source>
</evidence>
<dbReference type="InterPro" id="IPR044861">
    <property type="entry name" value="IPNS-like_FE2OG_OXY"/>
</dbReference>
<keyword evidence="4 7" id="KW-0560">Oxidoreductase</keyword>
<keyword evidence="2 7" id="KW-0479">Metal-binding</keyword>
<evidence type="ECO:0000256" key="6">
    <source>
        <dbReference type="ARBA" id="ARBA00057022"/>
    </source>
</evidence>
<organism evidence="9 10">
    <name type="scientific">Manihot esculenta</name>
    <name type="common">Cassava</name>
    <name type="synonym">Jatropha manihot</name>
    <dbReference type="NCBI Taxonomy" id="3983"/>
    <lineage>
        <taxon>Eukaryota</taxon>
        <taxon>Viridiplantae</taxon>
        <taxon>Streptophyta</taxon>
        <taxon>Embryophyta</taxon>
        <taxon>Tracheophyta</taxon>
        <taxon>Spermatophyta</taxon>
        <taxon>Magnoliopsida</taxon>
        <taxon>eudicotyledons</taxon>
        <taxon>Gunneridae</taxon>
        <taxon>Pentapetalae</taxon>
        <taxon>rosids</taxon>
        <taxon>fabids</taxon>
        <taxon>Malpighiales</taxon>
        <taxon>Euphorbiaceae</taxon>
        <taxon>Crotonoideae</taxon>
        <taxon>Manihoteae</taxon>
        <taxon>Manihot</taxon>
    </lineage>
</organism>
<evidence type="ECO:0000313" key="10">
    <source>
        <dbReference type="Proteomes" id="UP000091857"/>
    </source>
</evidence>
<dbReference type="STRING" id="3983.A0A2C9W4F5"/>
<evidence type="ECO:0000256" key="2">
    <source>
        <dbReference type="ARBA" id="ARBA00022723"/>
    </source>
</evidence>
<keyword evidence="10" id="KW-1185">Reference proteome</keyword>
<dbReference type="InterPro" id="IPR027443">
    <property type="entry name" value="IPNS-like_sf"/>
</dbReference>
<dbReference type="OrthoDB" id="667131at2759"/>
<comment type="caution">
    <text evidence="9">The sequence shown here is derived from an EMBL/GenBank/DDBJ whole genome shotgun (WGS) entry which is preliminary data.</text>
</comment>
<keyword evidence="3" id="KW-0223">Dioxygenase</keyword>
<evidence type="ECO:0000256" key="1">
    <source>
        <dbReference type="ARBA" id="ARBA00008056"/>
    </source>
</evidence>
<evidence type="ECO:0000256" key="5">
    <source>
        <dbReference type="ARBA" id="ARBA00023004"/>
    </source>
</evidence>
<feature type="domain" description="Fe2OG dioxygenase" evidence="8">
    <location>
        <begin position="164"/>
        <end position="264"/>
    </location>
</feature>
<evidence type="ECO:0000256" key="7">
    <source>
        <dbReference type="RuleBase" id="RU003682"/>
    </source>
</evidence>
<name>A0A2C9W4F5_MANES</name>
<dbReference type="PROSITE" id="PS51471">
    <property type="entry name" value="FE2OG_OXY"/>
    <property type="match status" value="1"/>
</dbReference>
<dbReference type="EMBL" id="CM004390">
    <property type="protein sequence ID" value="OAY53104.1"/>
    <property type="molecule type" value="Genomic_DNA"/>
</dbReference>
<protein>
    <recommendedName>
        <fullName evidence="8">Fe2OG dioxygenase domain-containing protein</fullName>
    </recommendedName>
</protein>
<dbReference type="Gramene" id="Manes.04G136100.1.v8.1">
    <property type="protein sequence ID" value="Manes.04G136100.1.v8.1.CDS"/>
    <property type="gene ID" value="Manes.04G136100.v8.1"/>
</dbReference>
<dbReference type="InterPro" id="IPR050231">
    <property type="entry name" value="Iron_ascorbate_oxido_reductase"/>
</dbReference>
<dbReference type="SUPFAM" id="SSF51197">
    <property type="entry name" value="Clavaminate synthase-like"/>
    <property type="match status" value="1"/>
</dbReference>